<gene>
    <name evidence="2 5" type="primary">bshC</name>
    <name evidence="5" type="ORF">KUV50_02655</name>
</gene>
<evidence type="ECO:0000259" key="4">
    <source>
        <dbReference type="Pfam" id="PF24850"/>
    </source>
</evidence>
<sequence>MEVNYFDFETIGKFSVNDIAYAQGNNGLENFYQFAPSYENLSDAARQRDTFTVDRELLVQVIRTQYEAFCQDPEVIDRIERLNDPNTFTIITAHQPTLFTGPLYFIYKCLSAIKVADQFNTAQDDYHTQPVLILGGEDHDFDEMNHLNIFGKTVTWEDHQGGAVGRYRKDSLEPVLEEVYDILGQSENAQTLIKKFKTSFSRVDTYGAGMQRFVHELIGHLGILVVNMDEPAFKRKMIPIFKDDIENHTSYTIVRDIQSSFSEAGFEEQAYVRPINLFYLTDHDRDRIEENDGVYHTVNGDKKWDKSQLLNEIEEHPERFSPNVILRPIYQELIFPNLAYVGGGGEISYWLERKAQFEKLGVFYPMLIRRDSFQLISTRDLESIQELGFSLEDMMLPEHKLVEKYLSLHGREEIDLSADINKLNPLEEIIQQKVEAIDPSLVARIGAQFAKFKNDLHGVEKRLKKTEKKSHDNNIKKIKKIQNKLFPDHGLQERTDNFMSWYILHGEGFFKELLKQADPFDTRLKTLVI</sequence>
<feature type="domain" description="Bacillithiol biosynthesis BshC C-terminal coiled-coil" evidence="4">
    <location>
        <begin position="375"/>
        <end position="525"/>
    </location>
</feature>
<evidence type="ECO:0000259" key="3">
    <source>
        <dbReference type="Pfam" id="PF10079"/>
    </source>
</evidence>
<keyword evidence="6" id="KW-1185">Reference proteome</keyword>
<dbReference type="InterPro" id="IPR055398">
    <property type="entry name" value="Rossmann-like_BshC"/>
</dbReference>
<comment type="similarity">
    <text evidence="2">Belongs to the BshC family.</text>
</comment>
<dbReference type="RefSeq" id="WP_222578543.1">
    <property type="nucleotide sequence ID" value="NZ_JAHVHU010000003.1"/>
</dbReference>
<dbReference type="EMBL" id="JAHVHU010000003">
    <property type="protein sequence ID" value="MBY5957019.1"/>
    <property type="molecule type" value="Genomic_DNA"/>
</dbReference>
<organism evidence="5 6">
    <name type="scientific">Membranihabitans marinus</name>
    <dbReference type="NCBI Taxonomy" id="1227546"/>
    <lineage>
        <taxon>Bacteria</taxon>
        <taxon>Pseudomonadati</taxon>
        <taxon>Bacteroidota</taxon>
        <taxon>Saprospiria</taxon>
        <taxon>Saprospirales</taxon>
        <taxon>Saprospiraceae</taxon>
        <taxon>Membranihabitans</taxon>
    </lineage>
</organism>
<protein>
    <recommendedName>
        <fullName evidence="2">Putative cysteine ligase BshC</fullName>
        <ecNumber evidence="2">6.-.-.-</ecNumber>
    </recommendedName>
</protein>
<dbReference type="EC" id="6.-.-.-" evidence="2"/>
<evidence type="ECO:0000256" key="1">
    <source>
        <dbReference type="ARBA" id="ARBA00022598"/>
    </source>
</evidence>
<reference evidence="5" key="1">
    <citation type="submission" date="2021-06" db="EMBL/GenBank/DDBJ databases">
        <title>44 bacteria genomes isolated from Dapeng, Shenzhen.</title>
        <authorList>
            <person name="Zheng W."/>
            <person name="Yu S."/>
            <person name="Huang Y."/>
        </authorList>
    </citation>
    <scope>NUCLEOTIDE SEQUENCE</scope>
    <source>
        <strain evidence="5">DP5N28-2</strain>
    </source>
</reference>
<dbReference type="PIRSF" id="PIRSF012535">
    <property type="entry name" value="UCP012535"/>
    <property type="match status" value="1"/>
</dbReference>
<dbReference type="AlphaFoldDB" id="A0A953HL14"/>
<dbReference type="Proteomes" id="UP000753961">
    <property type="component" value="Unassembled WGS sequence"/>
</dbReference>
<keyword evidence="1 2" id="KW-0436">Ligase</keyword>
<evidence type="ECO:0000256" key="2">
    <source>
        <dbReference type="HAMAP-Rule" id="MF_01867"/>
    </source>
</evidence>
<dbReference type="Pfam" id="PF10079">
    <property type="entry name" value="Rossmann-like_BshC"/>
    <property type="match status" value="1"/>
</dbReference>
<feature type="domain" description="Bacillithiol biosynthesis BshC N-terminal Rossmann-like" evidence="3">
    <location>
        <begin position="19"/>
        <end position="370"/>
    </location>
</feature>
<evidence type="ECO:0000313" key="6">
    <source>
        <dbReference type="Proteomes" id="UP000753961"/>
    </source>
</evidence>
<comment type="caution">
    <text evidence="5">The sequence shown here is derived from an EMBL/GenBank/DDBJ whole genome shotgun (WGS) entry which is preliminary data.</text>
</comment>
<accession>A0A953HL14</accession>
<dbReference type="HAMAP" id="MF_01867">
    <property type="entry name" value="BshC"/>
    <property type="match status" value="1"/>
</dbReference>
<dbReference type="GO" id="GO:0016874">
    <property type="term" value="F:ligase activity"/>
    <property type="evidence" value="ECO:0007669"/>
    <property type="project" value="UniProtKB-UniRule"/>
</dbReference>
<name>A0A953HL14_9BACT</name>
<evidence type="ECO:0000313" key="5">
    <source>
        <dbReference type="EMBL" id="MBY5957019.1"/>
    </source>
</evidence>
<proteinExistence type="inferred from homology"/>
<dbReference type="InterPro" id="IPR011199">
    <property type="entry name" value="Bacillithiol_biosynth_BshC"/>
</dbReference>
<dbReference type="Pfam" id="PF24850">
    <property type="entry name" value="CC_BshC"/>
    <property type="match status" value="1"/>
</dbReference>
<dbReference type="InterPro" id="IPR055399">
    <property type="entry name" value="CC_BshC"/>
</dbReference>
<dbReference type="NCBIfam" id="TIGR03998">
    <property type="entry name" value="thiol_BshC"/>
    <property type="match status" value="1"/>
</dbReference>